<dbReference type="InterPro" id="IPR029063">
    <property type="entry name" value="SAM-dependent_MTases_sf"/>
</dbReference>
<reference evidence="1 2" key="1">
    <citation type="submission" date="2020-08" db="EMBL/GenBank/DDBJ databases">
        <title>Genomic Encyclopedia of Type Strains, Phase III (KMG-III): the genomes of soil and plant-associated and newly described type strains.</title>
        <authorList>
            <person name="Whitman W."/>
        </authorList>
    </citation>
    <scope>NUCLEOTIDE SEQUENCE [LARGE SCALE GENOMIC DNA]</scope>
    <source>
        <strain evidence="1 2">CECT 8960</strain>
    </source>
</reference>
<sequence length="262" mass="28288">MIDTSAPSGARTYDYLLGGGHNFEADRTMADQVERAVPGIRAAARLNRAFLARAVRFMVGEGIRQFLDIGSGIPTVGNVHEIAQKEDPECRIVYVDRDPIAVAHSELMLSGNDRAGMVEADMRDPEAILTHPTTRTLIDFDEPVGLLFLLVLHWIPDESAPAALVARYRNALVPGSQLAITHMTDDIQEDKISAVADVVRGNRGAGQVFPRTREEISALFGDFSLVSPGLVPTGTWRPGGAGDIADDPEMNELSFAGVARKG</sequence>
<dbReference type="Gene3D" id="3.40.50.150">
    <property type="entry name" value="Vaccinia Virus protein VP39"/>
    <property type="match status" value="1"/>
</dbReference>
<evidence type="ECO:0008006" key="3">
    <source>
        <dbReference type="Google" id="ProtNLM"/>
    </source>
</evidence>
<dbReference type="PIRSF" id="PIRSF017393">
    <property type="entry name" value="MTase_SAV2177"/>
    <property type="match status" value="1"/>
</dbReference>
<dbReference type="RefSeq" id="WP_184808678.1">
    <property type="nucleotide sequence ID" value="NZ_JACHJQ010000001.1"/>
</dbReference>
<gene>
    <name evidence="1" type="ORF">FHR82_000633</name>
</gene>
<dbReference type="Proteomes" id="UP000520767">
    <property type="component" value="Unassembled WGS sequence"/>
</dbReference>
<dbReference type="Pfam" id="PF04672">
    <property type="entry name" value="Methyltransf_19"/>
    <property type="match status" value="1"/>
</dbReference>
<dbReference type="InterPro" id="IPR006764">
    <property type="entry name" value="SAM_dep_MeTrfase_SAV2177_type"/>
</dbReference>
<dbReference type="EMBL" id="JACHJQ010000001">
    <property type="protein sequence ID" value="MBB4904423.1"/>
    <property type="molecule type" value="Genomic_DNA"/>
</dbReference>
<comment type="caution">
    <text evidence="1">The sequence shown here is derived from an EMBL/GenBank/DDBJ whole genome shotgun (WGS) entry which is preliminary data.</text>
</comment>
<keyword evidence="2" id="KW-1185">Reference proteome</keyword>
<evidence type="ECO:0000313" key="2">
    <source>
        <dbReference type="Proteomes" id="UP000520767"/>
    </source>
</evidence>
<name>A0A7W7VBS1_9PSEU</name>
<dbReference type="SUPFAM" id="SSF53335">
    <property type="entry name" value="S-adenosyl-L-methionine-dependent methyltransferases"/>
    <property type="match status" value="1"/>
</dbReference>
<organism evidence="1 2">
    <name type="scientific">Actinophytocola algeriensis</name>
    <dbReference type="NCBI Taxonomy" id="1768010"/>
    <lineage>
        <taxon>Bacteria</taxon>
        <taxon>Bacillati</taxon>
        <taxon>Actinomycetota</taxon>
        <taxon>Actinomycetes</taxon>
        <taxon>Pseudonocardiales</taxon>
        <taxon>Pseudonocardiaceae</taxon>
    </lineage>
</organism>
<dbReference type="AlphaFoldDB" id="A0A7W7VBS1"/>
<accession>A0A7W7VBS1</accession>
<protein>
    <recommendedName>
        <fullName evidence="3">S-adenosyl methyltransferase</fullName>
    </recommendedName>
</protein>
<proteinExistence type="predicted"/>
<evidence type="ECO:0000313" key="1">
    <source>
        <dbReference type="EMBL" id="MBB4904423.1"/>
    </source>
</evidence>